<name>A0ABT4EK07_PAEAL</name>
<sequence length="375" mass="41078">MTFTGAQTYDFKDQIRDLSAGISLIIDDEPTLLSLIGINGEPLMQTKYEWMSDNLNSNRATLAADVDDVATTLTVAADDGEKFRVNALVVIGEEYVKVVSIAGDVITVERGFDGTSATAHKAGDEVRIVSRPQHQGAMPGQDESHDRHVDFNFTQIIERYASVSNTQQAVGTYNVTNELDYQVQLRLKEMARELNDWLIYGRRIEGRRNVQPSMTGGLLYFAQKKNAATQNLKGDEVSAKALNDVMEKVFQRGGNVNTILTNTAGARQISKLAKDAIRVERTDTATGHRISTFVGDIVGGSDATVIVDPNMPKNKMILFDRNILSLHALRNIYDVDASVPGADFVARQIRGELGAKVKNAAEKIAVLENISTSVS</sequence>
<accession>A0ABT4EK07</accession>
<reference evidence="1 2" key="1">
    <citation type="submission" date="2022-05" db="EMBL/GenBank/DDBJ databases">
        <title>Genome Sequencing of Bee-Associated Microbes.</title>
        <authorList>
            <person name="Dunlap C."/>
        </authorList>
    </citation>
    <scope>NUCLEOTIDE SEQUENCE [LARGE SCALE GENOMIC DNA]</scope>
    <source>
        <strain evidence="1 2">NRRL NRS-750</strain>
    </source>
</reference>
<dbReference type="Pfam" id="PF17236">
    <property type="entry name" value="SU10_MCP"/>
    <property type="match status" value="1"/>
</dbReference>
<organism evidence="1 2">
    <name type="scientific">Paenibacillus alvei</name>
    <name type="common">Bacillus alvei</name>
    <dbReference type="NCBI Taxonomy" id="44250"/>
    <lineage>
        <taxon>Bacteria</taxon>
        <taxon>Bacillati</taxon>
        <taxon>Bacillota</taxon>
        <taxon>Bacilli</taxon>
        <taxon>Bacillales</taxon>
        <taxon>Paenibacillaceae</taxon>
        <taxon>Paenibacillus</taxon>
    </lineage>
</organism>
<protein>
    <submittedName>
        <fullName evidence="1">DUF5309 domain-containing protein</fullName>
    </submittedName>
</protein>
<gene>
    <name evidence="1" type="ORF">M5X04_27055</name>
</gene>
<dbReference type="EMBL" id="JAMDLY010000024">
    <property type="protein sequence ID" value="MCY9532973.1"/>
    <property type="molecule type" value="Genomic_DNA"/>
</dbReference>
<evidence type="ECO:0000313" key="1">
    <source>
        <dbReference type="EMBL" id="MCY9532973.1"/>
    </source>
</evidence>
<evidence type="ECO:0000313" key="2">
    <source>
        <dbReference type="Proteomes" id="UP001527090"/>
    </source>
</evidence>
<proteinExistence type="predicted"/>
<dbReference type="InterPro" id="IPR035198">
    <property type="entry name" value="SU10_MCP"/>
</dbReference>
<dbReference type="Proteomes" id="UP001527090">
    <property type="component" value="Unassembled WGS sequence"/>
</dbReference>
<keyword evidence="2" id="KW-1185">Reference proteome</keyword>
<comment type="caution">
    <text evidence="1">The sequence shown here is derived from an EMBL/GenBank/DDBJ whole genome shotgun (WGS) entry which is preliminary data.</text>
</comment>